<sequence>MSWGLAVLATLYWELCRATEPYKMPTGGCLLLLQSWAWWKLPFLRLRVNDLYMFPLVTRHGDLSGGHALVQSFPQAVSAIGGGEE</sequence>
<dbReference type="EMBL" id="JABFAD010000009">
    <property type="protein sequence ID" value="MBA0809254.1"/>
    <property type="molecule type" value="Genomic_DNA"/>
</dbReference>
<evidence type="ECO:0000313" key="4">
    <source>
        <dbReference type="Proteomes" id="UP000593560"/>
    </source>
</evidence>
<protein>
    <recommendedName>
        <fullName evidence="2">Aminotransferase-like plant mobile domain-containing protein</fullName>
    </recommendedName>
</protein>
<keyword evidence="1" id="KW-0732">Signal</keyword>
<feature type="domain" description="Aminotransferase-like plant mobile" evidence="2">
    <location>
        <begin position="1"/>
        <end position="50"/>
    </location>
</feature>
<gene>
    <name evidence="3" type="ORF">Gohar_024924</name>
</gene>
<dbReference type="Proteomes" id="UP000593560">
    <property type="component" value="Unassembled WGS sequence"/>
</dbReference>
<proteinExistence type="predicted"/>
<dbReference type="OrthoDB" id="1716420at2759"/>
<evidence type="ECO:0000313" key="3">
    <source>
        <dbReference type="EMBL" id="MBA0809254.1"/>
    </source>
</evidence>
<evidence type="ECO:0000256" key="1">
    <source>
        <dbReference type="SAM" id="SignalP"/>
    </source>
</evidence>
<dbReference type="AlphaFoldDB" id="A0A7J9HIL3"/>
<comment type="caution">
    <text evidence="3">The sequence shown here is derived from an EMBL/GenBank/DDBJ whole genome shotgun (WGS) entry which is preliminary data.</text>
</comment>
<name>A0A7J9HIL3_9ROSI</name>
<dbReference type="Pfam" id="PF10536">
    <property type="entry name" value="PMD"/>
    <property type="match status" value="1"/>
</dbReference>
<feature type="chain" id="PRO_5029702601" description="Aminotransferase-like plant mobile domain-containing protein" evidence="1">
    <location>
        <begin position="19"/>
        <end position="85"/>
    </location>
</feature>
<evidence type="ECO:0000259" key="2">
    <source>
        <dbReference type="Pfam" id="PF10536"/>
    </source>
</evidence>
<accession>A0A7J9HIL3</accession>
<keyword evidence="4" id="KW-1185">Reference proteome</keyword>
<organism evidence="3 4">
    <name type="scientific">Gossypium harknessii</name>
    <dbReference type="NCBI Taxonomy" id="34285"/>
    <lineage>
        <taxon>Eukaryota</taxon>
        <taxon>Viridiplantae</taxon>
        <taxon>Streptophyta</taxon>
        <taxon>Embryophyta</taxon>
        <taxon>Tracheophyta</taxon>
        <taxon>Spermatophyta</taxon>
        <taxon>Magnoliopsida</taxon>
        <taxon>eudicotyledons</taxon>
        <taxon>Gunneridae</taxon>
        <taxon>Pentapetalae</taxon>
        <taxon>rosids</taxon>
        <taxon>malvids</taxon>
        <taxon>Malvales</taxon>
        <taxon>Malvaceae</taxon>
        <taxon>Malvoideae</taxon>
        <taxon>Gossypium</taxon>
    </lineage>
</organism>
<reference evidence="3 4" key="1">
    <citation type="journal article" date="2019" name="Genome Biol. Evol.">
        <title>Insights into the evolution of the New World diploid cottons (Gossypium, subgenus Houzingenia) based on genome sequencing.</title>
        <authorList>
            <person name="Grover C.E."/>
            <person name="Arick M.A. 2nd"/>
            <person name="Thrash A."/>
            <person name="Conover J.L."/>
            <person name="Sanders W.S."/>
            <person name="Peterson D.G."/>
            <person name="Frelichowski J.E."/>
            <person name="Scheffler J.A."/>
            <person name="Scheffler B.E."/>
            <person name="Wendel J.F."/>
        </authorList>
    </citation>
    <scope>NUCLEOTIDE SEQUENCE [LARGE SCALE GENOMIC DNA]</scope>
    <source>
        <strain evidence="3">0</strain>
        <tissue evidence="3">Leaf</tissue>
    </source>
</reference>
<dbReference type="InterPro" id="IPR019557">
    <property type="entry name" value="AminoTfrase-like_pln_mobile"/>
</dbReference>
<feature type="signal peptide" evidence="1">
    <location>
        <begin position="1"/>
        <end position="18"/>
    </location>
</feature>